<feature type="repeat" description="ANK" evidence="3">
    <location>
        <begin position="338"/>
        <end position="370"/>
    </location>
</feature>
<keyword evidence="6" id="KW-1185">Reference proteome</keyword>
<feature type="repeat" description="ANK" evidence="3">
    <location>
        <begin position="372"/>
        <end position="404"/>
    </location>
</feature>
<feature type="compositionally biased region" description="Low complexity" evidence="4">
    <location>
        <begin position="696"/>
        <end position="717"/>
    </location>
</feature>
<dbReference type="PROSITE" id="PS50297">
    <property type="entry name" value="ANK_REP_REGION"/>
    <property type="match status" value="6"/>
</dbReference>
<evidence type="ECO:0000313" key="6">
    <source>
        <dbReference type="Proteomes" id="UP000054498"/>
    </source>
</evidence>
<feature type="region of interest" description="Disordered" evidence="4">
    <location>
        <begin position="126"/>
        <end position="161"/>
    </location>
</feature>
<sequence>MKEQRGHRPLHEADEVPSGGDNAARPAADASPLGDQAGPLAVHVAQAGQPTAALEEHDAVDETATLLPPAQEAVPMQRSAREGLGRLLPSRRRLPAAAAAGAAAASSAPVPLAPATSPGLLSCLYLPRRQSGTPPRDQAPRRGSGCASDSSGGTASPAAARAGSAPAAGCLSWLRPSPHSSPLGRRAASAGSPMSPLSPMARRAAYTLHAAAWTGDTAEARQLLAAGAAPDKRDRAGMCALSLAACRGHTEVMTALLDAGADVNVQDGDGLLPIHYAAWHNQDAAASLLMDRSSALNPTSQESRCPSTPLIYAAKLGHVAMMRLLMERGASILGPTKESSTALHEAAAVGHASVVEALLDYGVSHDLSTRKRSFRALHMAALHNHVAVVRVLLRRGAWASAAAKDGRTPLHIAAAGGFLDIVRMLLGAGADVDATDRDGLTPLHAAVAQGQLHVAQALLDAGAEIAAVARDGARAADRAREPGLSGLLRAAVRYGAGWPQPAEAPPADPQPDAAPSAAARPRSAPRSRRATSPGVPARRAASPGATPGGAAQRAAPLAVGLLVPLAVAAAAARPAASTRAAAAAPVAGPSTAPPVAALPAAASTVIATDAGRAAAEGAVQPRAPQDLAGELDTDLAAGLDLRADLEHLYSLGLHERRPSWTLPAAREGGGGLTPSSGSPGQGAGEAEEGEGGGGAAATTTAAATAGAADEPPNSGAAGTAGAGEGERASALALAVPAGAAEQVPAAATQGPLCDDDDALLAHLRSALGAPDAAYDEPVGAMQHYGQQQHQQHQRPGSAEDDVGTSFDLFFRQPASIGIEAPPPRAALGTPMRREGAREGQGAADQQRAAAGGPSADWEASPMREPATPPRASAAAQLPVVAPHSSGVKGRATRVPVAPPPEDDAAGSSDKGASGSGLGGGGGGVVKGTGGGSRHGARRPSWSLGPEKRVEK</sequence>
<dbReference type="PROSITE" id="PS50088">
    <property type="entry name" value="ANK_REPEAT"/>
    <property type="match status" value="6"/>
</dbReference>
<feature type="region of interest" description="Disordered" evidence="4">
    <location>
        <begin position="499"/>
        <end position="551"/>
    </location>
</feature>
<feature type="compositionally biased region" description="Gly residues" evidence="4">
    <location>
        <begin position="913"/>
        <end position="933"/>
    </location>
</feature>
<feature type="repeat" description="ANK" evidence="3">
    <location>
        <begin position="438"/>
        <end position="470"/>
    </location>
</feature>
<dbReference type="SUPFAM" id="SSF48403">
    <property type="entry name" value="Ankyrin repeat"/>
    <property type="match status" value="1"/>
</dbReference>
<dbReference type="SMART" id="SM00248">
    <property type="entry name" value="ANK"/>
    <property type="match status" value="8"/>
</dbReference>
<evidence type="ECO:0000256" key="1">
    <source>
        <dbReference type="ARBA" id="ARBA00022737"/>
    </source>
</evidence>
<feature type="compositionally biased region" description="Low complexity" evidence="4">
    <location>
        <begin position="839"/>
        <end position="852"/>
    </location>
</feature>
<dbReference type="KEGG" id="mng:MNEG_1083"/>
<feature type="compositionally biased region" description="Basic and acidic residues" evidence="4">
    <location>
        <begin position="1"/>
        <end position="14"/>
    </location>
</feature>
<feature type="region of interest" description="Disordered" evidence="4">
    <location>
        <begin position="782"/>
        <end position="803"/>
    </location>
</feature>
<dbReference type="OrthoDB" id="551747at2759"/>
<dbReference type="PRINTS" id="PR01415">
    <property type="entry name" value="ANKYRIN"/>
</dbReference>
<dbReference type="InterPro" id="IPR002110">
    <property type="entry name" value="Ankyrin_rpt"/>
</dbReference>
<feature type="compositionally biased region" description="Low complexity" evidence="4">
    <location>
        <begin position="510"/>
        <end position="522"/>
    </location>
</feature>
<dbReference type="GeneID" id="25728031"/>
<dbReference type="EMBL" id="KK100321">
    <property type="protein sequence ID" value="KIZ06872.1"/>
    <property type="molecule type" value="Genomic_DNA"/>
</dbReference>
<keyword evidence="2 3" id="KW-0040">ANK repeat</keyword>
<feature type="repeat" description="ANK" evidence="3">
    <location>
        <begin position="305"/>
        <end position="332"/>
    </location>
</feature>
<evidence type="ECO:0000256" key="3">
    <source>
        <dbReference type="PROSITE-ProRule" id="PRU00023"/>
    </source>
</evidence>
<proteinExistence type="predicted"/>
<gene>
    <name evidence="5" type="ORF">MNEG_1083</name>
</gene>
<feature type="region of interest" description="Disordered" evidence="4">
    <location>
        <begin position="1"/>
        <end position="84"/>
    </location>
</feature>
<dbReference type="RefSeq" id="XP_013905891.1">
    <property type="nucleotide sequence ID" value="XM_014050437.1"/>
</dbReference>
<evidence type="ECO:0000313" key="5">
    <source>
        <dbReference type="EMBL" id="KIZ06872.1"/>
    </source>
</evidence>
<dbReference type="PANTHER" id="PTHR24126:SF14">
    <property type="entry name" value="ANK_REP_REGION DOMAIN-CONTAINING PROTEIN"/>
    <property type="match status" value="1"/>
</dbReference>
<dbReference type="AlphaFoldDB" id="A0A0D2N3A6"/>
<dbReference type="Proteomes" id="UP000054498">
    <property type="component" value="Unassembled WGS sequence"/>
</dbReference>
<reference evidence="5 6" key="1">
    <citation type="journal article" date="2013" name="BMC Genomics">
        <title>Reconstruction of the lipid metabolism for the microalga Monoraphidium neglectum from its genome sequence reveals characteristics suitable for biofuel production.</title>
        <authorList>
            <person name="Bogen C."/>
            <person name="Al-Dilaimi A."/>
            <person name="Albersmeier A."/>
            <person name="Wichmann J."/>
            <person name="Grundmann M."/>
            <person name="Rupp O."/>
            <person name="Lauersen K.J."/>
            <person name="Blifernez-Klassen O."/>
            <person name="Kalinowski J."/>
            <person name="Goesmann A."/>
            <person name="Mussgnug J.H."/>
            <person name="Kruse O."/>
        </authorList>
    </citation>
    <scope>NUCLEOTIDE SEQUENCE [LARGE SCALE GENOMIC DNA]</scope>
    <source>
        <strain evidence="5 6">SAG 48.87</strain>
    </source>
</reference>
<evidence type="ECO:0000256" key="4">
    <source>
        <dbReference type="SAM" id="MobiDB-lite"/>
    </source>
</evidence>
<dbReference type="STRING" id="145388.A0A0D2N3A6"/>
<feature type="compositionally biased region" description="Low complexity" evidence="4">
    <location>
        <begin position="147"/>
        <end position="161"/>
    </location>
</feature>
<feature type="compositionally biased region" description="Low complexity" evidence="4">
    <location>
        <begin position="530"/>
        <end position="551"/>
    </location>
</feature>
<dbReference type="Gene3D" id="1.25.40.20">
    <property type="entry name" value="Ankyrin repeat-containing domain"/>
    <property type="match status" value="3"/>
</dbReference>
<organism evidence="5 6">
    <name type="scientific">Monoraphidium neglectum</name>
    <dbReference type="NCBI Taxonomy" id="145388"/>
    <lineage>
        <taxon>Eukaryota</taxon>
        <taxon>Viridiplantae</taxon>
        <taxon>Chlorophyta</taxon>
        <taxon>core chlorophytes</taxon>
        <taxon>Chlorophyceae</taxon>
        <taxon>CS clade</taxon>
        <taxon>Sphaeropleales</taxon>
        <taxon>Selenastraceae</taxon>
        <taxon>Monoraphidium</taxon>
    </lineage>
</organism>
<feature type="region of interest" description="Disordered" evidence="4">
    <location>
        <begin position="661"/>
        <end position="723"/>
    </location>
</feature>
<dbReference type="PANTHER" id="PTHR24126">
    <property type="entry name" value="ANKYRIN REPEAT, PH AND SEC7 DOMAIN CONTAINING PROTEIN SECG-RELATED"/>
    <property type="match status" value="1"/>
</dbReference>
<accession>A0A0D2N3A6</accession>
<evidence type="ECO:0000256" key="2">
    <source>
        <dbReference type="ARBA" id="ARBA00023043"/>
    </source>
</evidence>
<protein>
    <submittedName>
        <fullName evidence="5">Ankyrin-1</fullName>
    </submittedName>
</protein>
<feature type="repeat" description="ANK" evidence="3">
    <location>
        <begin position="236"/>
        <end position="268"/>
    </location>
</feature>
<dbReference type="InterPro" id="IPR036770">
    <property type="entry name" value="Ankyrin_rpt-contain_sf"/>
</dbReference>
<name>A0A0D2N3A6_9CHLO</name>
<feature type="repeat" description="ANK" evidence="3">
    <location>
        <begin position="405"/>
        <end position="437"/>
    </location>
</feature>
<feature type="region of interest" description="Disordered" evidence="4">
    <location>
        <begin position="817"/>
        <end position="951"/>
    </location>
</feature>
<keyword evidence="1" id="KW-0677">Repeat</keyword>
<dbReference type="Pfam" id="PF12796">
    <property type="entry name" value="Ank_2"/>
    <property type="match status" value="3"/>
</dbReference>